<name>A0AAN7YHH9_9PEZI</name>
<feature type="domain" description="DUF7371" evidence="1">
    <location>
        <begin position="38"/>
        <end position="238"/>
    </location>
</feature>
<evidence type="ECO:0000313" key="2">
    <source>
        <dbReference type="EMBL" id="KAK5114457.1"/>
    </source>
</evidence>
<accession>A0AAN7YHH9</accession>
<dbReference type="Proteomes" id="UP001310890">
    <property type="component" value="Unassembled WGS sequence"/>
</dbReference>
<sequence length="242" mass="25640">MMSSLFGYSQPPAVASASILSISSTASSSAVASTTCGEHGPFTMTFDDLPNFVPSKNNTDITQAPPVPNPYHHLTFSNGYVYAPSPAEPYTPASPPHLAVFLANGSGMRTSSTRGSGSQPGEISDGPYQSMSAFWFDAFSTFVGCDNSGPSGCTIVTTGYTWSQAAGHEIAAYSQNVTVPPCPSLQGCPMQSIDFPMSFRSLSGLQMRAYVAQQERMLFVDDMALGWSNNTCAAGLTRLQHQ</sequence>
<protein>
    <recommendedName>
        <fullName evidence="1">DUF7371 domain-containing protein</fullName>
    </recommendedName>
</protein>
<dbReference type="InterPro" id="IPR055795">
    <property type="entry name" value="DUF7371"/>
</dbReference>
<evidence type="ECO:0000313" key="3">
    <source>
        <dbReference type="Proteomes" id="UP001310890"/>
    </source>
</evidence>
<reference evidence="2" key="1">
    <citation type="submission" date="2023-08" db="EMBL/GenBank/DDBJ databases">
        <title>Black Yeasts Isolated from many extreme environments.</title>
        <authorList>
            <person name="Coleine C."/>
            <person name="Stajich J.E."/>
            <person name="Selbmann L."/>
        </authorList>
    </citation>
    <scope>NUCLEOTIDE SEQUENCE</scope>
    <source>
        <strain evidence="2">CCFEE 5401</strain>
    </source>
</reference>
<evidence type="ECO:0000259" key="1">
    <source>
        <dbReference type="Pfam" id="PF24086"/>
    </source>
</evidence>
<proteinExistence type="predicted"/>
<dbReference type="AlphaFoldDB" id="A0AAN7YHH9"/>
<comment type="caution">
    <text evidence="2">The sequence shown here is derived from an EMBL/GenBank/DDBJ whole genome shotgun (WGS) entry which is preliminary data.</text>
</comment>
<gene>
    <name evidence="2" type="ORF">LTR62_002392</name>
</gene>
<dbReference type="EMBL" id="JAVRRL010000017">
    <property type="protein sequence ID" value="KAK5114457.1"/>
    <property type="molecule type" value="Genomic_DNA"/>
</dbReference>
<dbReference type="Pfam" id="PF24086">
    <property type="entry name" value="DUF7371"/>
    <property type="match status" value="1"/>
</dbReference>
<organism evidence="2 3">
    <name type="scientific">Meristemomyces frigidus</name>
    <dbReference type="NCBI Taxonomy" id="1508187"/>
    <lineage>
        <taxon>Eukaryota</taxon>
        <taxon>Fungi</taxon>
        <taxon>Dikarya</taxon>
        <taxon>Ascomycota</taxon>
        <taxon>Pezizomycotina</taxon>
        <taxon>Dothideomycetes</taxon>
        <taxon>Dothideomycetidae</taxon>
        <taxon>Mycosphaerellales</taxon>
        <taxon>Teratosphaeriaceae</taxon>
        <taxon>Meristemomyces</taxon>
    </lineage>
</organism>